<accession>A0A6A4I6M9</accession>
<evidence type="ECO:0000256" key="1">
    <source>
        <dbReference type="SAM" id="SignalP"/>
    </source>
</evidence>
<dbReference type="EMBL" id="ML769404">
    <property type="protein sequence ID" value="KAE9406151.1"/>
    <property type="molecule type" value="Genomic_DNA"/>
</dbReference>
<protein>
    <submittedName>
        <fullName evidence="2">Uncharacterized protein</fullName>
    </submittedName>
</protein>
<reference evidence="2" key="1">
    <citation type="journal article" date="2019" name="Environ. Microbiol.">
        <title>Fungal ecological strategies reflected in gene transcription - a case study of two litter decomposers.</title>
        <authorList>
            <person name="Barbi F."/>
            <person name="Kohler A."/>
            <person name="Barry K."/>
            <person name="Baskaran P."/>
            <person name="Daum C."/>
            <person name="Fauchery L."/>
            <person name="Ihrmark K."/>
            <person name="Kuo A."/>
            <person name="LaButti K."/>
            <person name="Lipzen A."/>
            <person name="Morin E."/>
            <person name="Grigoriev I.V."/>
            <person name="Henrissat B."/>
            <person name="Lindahl B."/>
            <person name="Martin F."/>
        </authorList>
    </citation>
    <scope>NUCLEOTIDE SEQUENCE</scope>
    <source>
        <strain evidence="2">JB14</strain>
    </source>
</reference>
<organism evidence="2 3">
    <name type="scientific">Gymnopus androsaceus JB14</name>
    <dbReference type="NCBI Taxonomy" id="1447944"/>
    <lineage>
        <taxon>Eukaryota</taxon>
        <taxon>Fungi</taxon>
        <taxon>Dikarya</taxon>
        <taxon>Basidiomycota</taxon>
        <taxon>Agaricomycotina</taxon>
        <taxon>Agaricomycetes</taxon>
        <taxon>Agaricomycetidae</taxon>
        <taxon>Agaricales</taxon>
        <taxon>Marasmiineae</taxon>
        <taxon>Omphalotaceae</taxon>
        <taxon>Gymnopus</taxon>
    </lineage>
</organism>
<proteinExistence type="predicted"/>
<keyword evidence="3" id="KW-1185">Reference proteome</keyword>
<feature type="signal peptide" evidence="1">
    <location>
        <begin position="1"/>
        <end position="25"/>
    </location>
</feature>
<keyword evidence="1" id="KW-0732">Signal</keyword>
<dbReference type="Proteomes" id="UP000799118">
    <property type="component" value="Unassembled WGS sequence"/>
</dbReference>
<evidence type="ECO:0000313" key="3">
    <source>
        <dbReference type="Proteomes" id="UP000799118"/>
    </source>
</evidence>
<dbReference type="OrthoDB" id="2919261at2759"/>
<gene>
    <name evidence="2" type="ORF">BT96DRAFT_1015154</name>
</gene>
<name>A0A6A4I6M9_9AGAR</name>
<feature type="chain" id="PRO_5025465114" evidence="1">
    <location>
        <begin position="26"/>
        <end position="395"/>
    </location>
</feature>
<evidence type="ECO:0000313" key="2">
    <source>
        <dbReference type="EMBL" id="KAE9406151.1"/>
    </source>
</evidence>
<dbReference type="AlphaFoldDB" id="A0A6A4I6M9"/>
<sequence length="395" mass="42066">MYSPMRALSCVFLPLVAIMIASVKGDSNPDLIQVPGGALVPASSVYTIPENAHIFALGNETRVVDADGNVLHSIVSSSASSDSTVTPRDTALEPFNGWVTYAYWDNSNGPSIISAFSATWVVPPLPATDHGQTLYLFNCVEGPYILQPVLRYYAGSWTVASWWGPGANGAYFKSSDVDVSVGQTLTGVIALTGDSNSVYNYTSSFQGLTGSSIGTTSSIPYVWAAVTLETYATDPYGSDYPVGTTTWTNINTQLLSGATPSVTWTTQTNWPQGDLSTTVTTQGATKAVVVTHYPQPVELMKYCTDVQFGGSCETTYYPSAALVPVESVDGIECFANFTSPYAASISSAEGLTNGFTCFLYPELDCQGTRLVISGEVPDFITIGWNDEALSYSCAQ</sequence>